<dbReference type="AlphaFoldDB" id="A0A814WWZ3"/>
<dbReference type="GO" id="GO:0005634">
    <property type="term" value="C:nucleus"/>
    <property type="evidence" value="ECO:0007669"/>
    <property type="project" value="UniProtKB-SubCell"/>
</dbReference>
<dbReference type="GO" id="GO:0008278">
    <property type="term" value="C:cohesin complex"/>
    <property type="evidence" value="ECO:0007669"/>
    <property type="project" value="InterPro"/>
</dbReference>
<proteinExistence type="predicted"/>
<feature type="domain" description="Rad21/Rec8-like protein N-terminal" evidence="3">
    <location>
        <begin position="7"/>
        <end position="52"/>
    </location>
</feature>
<keyword evidence="2" id="KW-0539">Nucleus</keyword>
<name>A0A814WWZ3_9BILA</name>
<dbReference type="EMBL" id="CAJOBC010008822">
    <property type="protein sequence ID" value="CAF3971810.1"/>
    <property type="molecule type" value="Genomic_DNA"/>
</dbReference>
<evidence type="ECO:0000259" key="3">
    <source>
        <dbReference type="Pfam" id="PF04825"/>
    </source>
</evidence>
<protein>
    <recommendedName>
        <fullName evidence="3">Rad21/Rec8-like protein N-terminal domain-containing protein</fullName>
    </recommendedName>
</protein>
<dbReference type="Pfam" id="PF04825">
    <property type="entry name" value="Rad21_Rec8_N"/>
    <property type="match status" value="1"/>
</dbReference>
<dbReference type="PANTHER" id="PTHR12585:SF69">
    <property type="entry name" value="FI11703P"/>
    <property type="match status" value="1"/>
</dbReference>
<gene>
    <name evidence="4" type="ORF">GPM918_LOCUS24042</name>
    <name evidence="5" type="ORF">SRO942_LOCUS24043</name>
</gene>
<comment type="caution">
    <text evidence="4">The sequence shown here is derived from an EMBL/GenBank/DDBJ whole genome shotgun (WGS) entry which is preliminary data.</text>
</comment>
<evidence type="ECO:0000313" key="4">
    <source>
        <dbReference type="EMBL" id="CAF1207586.1"/>
    </source>
</evidence>
<dbReference type="OrthoDB" id="10071381at2759"/>
<organism evidence="4 6">
    <name type="scientific">Didymodactylos carnosus</name>
    <dbReference type="NCBI Taxonomy" id="1234261"/>
    <lineage>
        <taxon>Eukaryota</taxon>
        <taxon>Metazoa</taxon>
        <taxon>Spiralia</taxon>
        <taxon>Gnathifera</taxon>
        <taxon>Rotifera</taxon>
        <taxon>Eurotatoria</taxon>
        <taxon>Bdelloidea</taxon>
        <taxon>Philodinida</taxon>
        <taxon>Philodinidae</taxon>
        <taxon>Didymodactylos</taxon>
    </lineage>
</organism>
<evidence type="ECO:0000313" key="5">
    <source>
        <dbReference type="EMBL" id="CAF3971810.1"/>
    </source>
</evidence>
<sequence length="314" mass="35588">MLSSYYELKLALRTKGHLLLGVVRIYSRKTKYLLADCNEAFIKIKMAFRPGIVSTNSAGGEVSIAAITLPENFHEFDGLIDLDIDYIDDPSRFQLHQAHAEEITLKDFISVPIPLDDDFELGFVPTSAAVADCVRLQDASNSRYHIDILKSPEFGPLPKDHIDKRFTMANICDLSALMETKLLAYCGRRVMSDVVQKAASGKDLSDLLQLIVFNNLTRDYCKELPKHVQTIYLEVFDNLCVSDVKDTPVTDQLTSLLTSYQESKSKTGNEIALCIRDLEKISKLITEHHLEQNFAQNLPEHVRKTFQKIHAEYF</sequence>
<dbReference type="InterPro" id="IPR006910">
    <property type="entry name" value="Rad21_Rec8_N"/>
</dbReference>
<comment type="subcellular location">
    <subcellularLocation>
        <location evidence="1">Nucleus</location>
    </subcellularLocation>
</comment>
<reference evidence="4" key="1">
    <citation type="submission" date="2021-02" db="EMBL/GenBank/DDBJ databases">
        <authorList>
            <person name="Nowell W R."/>
        </authorList>
    </citation>
    <scope>NUCLEOTIDE SEQUENCE</scope>
</reference>
<dbReference type="InterPro" id="IPR039781">
    <property type="entry name" value="Rad21/Rec8-like"/>
</dbReference>
<keyword evidence="6" id="KW-1185">Reference proteome</keyword>
<dbReference type="EMBL" id="CAJNOQ010008819">
    <property type="protein sequence ID" value="CAF1207586.1"/>
    <property type="molecule type" value="Genomic_DNA"/>
</dbReference>
<dbReference type="GO" id="GO:0007062">
    <property type="term" value="P:sister chromatid cohesion"/>
    <property type="evidence" value="ECO:0007669"/>
    <property type="project" value="InterPro"/>
</dbReference>
<dbReference type="Proteomes" id="UP000663829">
    <property type="component" value="Unassembled WGS sequence"/>
</dbReference>
<dbReference type="PANTHER" id="PTHR12585">
    <property type="entry name" value="SCC1 / RAD21 FAMILY MEMBER"/>
    <property type="match status" value="1"/>
</dbReference>
<dbReference type="GO" id="GO:1990414">
    <property type="term" value="P:replication-born double-strand break repair via sister chromatid exchange"/>
    <property type="evidence" value="ECO:0007669"/>
    <property type="project" value="TreeGrafter"/>
</dbReference>
<dbReference type="GO" id="GO:0003682">
    <property type="term" value="F:chromatin binding"/>
    <property type="evidence" value="ECO:0007669"/>
    <property type="project" value="TreeGrafter"/>
</dbReference>
<dbReference type="Proteomes" id="UP000681722">
    <property type="component" value="Unassembled WGS sequence"/>
</dbReference>
<evidence type="ECO:0000256" key="2">
    <source>
        <dbReference type="ARBA" id="ARBA00023242"/>
    </source>
</evidence>
<evidence type="ECO:0000313" key="6">
    <source>
        <dbReference type="Proteomes" id="UP000663829"/>
    </source>
</evidence>
<accession>A0A814WWZ3</accession>
<evidence type="ECO:0000256" key="1">
    <source>
        <dbReference type="ARBA" id="ARBA00004123"/>
    </source>
</evidence>